<dbReference type="EMBL" id="CP021255">
    <property type="protein sequence ID" value="AVD71197.1"/>
    <property type="molecule type" value="Genomic_DNA"/>
</dbReference>
<dbReference type="InterPro" id="IPR011330">
    <property type="entry name" value="Glyco_hydro/deAcase_b/a-brl"/>
</dbReference>
<evidence type="ECO:0008006" key="8">
    <source>
        <dbReference type="Google" id="ProtNLM"/>
    </source>
</evidence>
<name>A0A2L1GNJ8_9BACT</name>
<gene>
    <name evidence="6" type="ORF">CAY53_06645</name>
</gene>
<dbReference type="AlphaFoldDB" id="A0A2L1GNJ8"/>
<dbReference type="GO" id="GO:0016787">
    <property type="term" value="F:hydrolase activity"/>
    <property type="evidence" value="ECO:0007669"/>
    <property type="project" value="UniProtKB-KW"/>
</dbReference>
<dbReference type="PANTHER" id="PTHR31609">
    <property type="entry name" value="YDJC DEACETYLASE FAMILY MEMBER"/>
    <property type="match status" value="1"/>
</dbReference>
<dbReference type="GO" id="GO:0046872">
    <property type="term" value="F:metal ion binding"/>
    <property type="evidence" value="ECO:0007669"/>
    <property type="project" value="UniProtKB-KW"/>
</dbReference>
<evidence type="ECO:0000256" key="4">
    <source>
        <dbReference type="ARBA" id="ARBA00022842"/>
    </source>
</evidence>
<dbReference type="KEGG" id="deo:CAY53_06645"/>
<keyword evidence="7" id="KW-1185">Reference proteome</keyword>
<protein>
    <recommendedName>
        <fullName evidence="8">ChbG/HpnK family deacetylase</fullName>
    </recommendedName>
</protein>
<keyword evidence="4" id="KW-0460">Magnesium</keyword>
<keyword evidence="2" id="KW-0479">Metal-binding</keyword>
<evidence type="ECO:0000313" key="6">
    <source>
        <dbReference type="EMBL" id="AVD71197.1"/>
    </source>
</evidence>
<dbReference type="Gene3D" id="3.20.20.370">
    <property type="entry name" value="Glycoside hydrolase/deacetylase"/>
    <property type="match status" value="1"/>
</dbReference>
<evidence type="ECO:0000256" key="5">
    <source>
        <dbReference type="ARBA" id="ARBA00023277"/>
    </source>
</evidence>
<evidence type="ECO:0000256" key="3">
    <source>
        <dbReference type="ARBA" id="ARBA00022801"/>
    </source>
</evidence>
<comment type="cofactor">
    <cofactor evidence="1">
        <name>Mg(2+)</name>
        <dbReference type="ChEBI" id="CHEBI:18420"/>
    </cofactor>
</comment>
<organism evidence="6 7">
    <name type="scientific">Desulfobulbus oralis</name>
    <dbReference type="NCBI Taxonomy" id="1986146"/>
    <lineage>
        <taxon>Bacteria</taxon>
        <taxon>Pseudomonadati</taxon>
        <taxon>Thermodesulfobacteriota</taxon>
        <taxon>Desulfobulbia</taxon>
        <taxon>Desulfobulbales</taxon>
        <taxon>Desulfobulbaceae</taxon>
        <taxon>Desulfobulbus</taxon>
    </lineage>
</organism>
<keyword evidence="5" id="KW-0119">Carbohydrate metabolism</keyword>
<evidence type="ECO:0000256" key="1">
    <source>
        <dbReference type="ARBA" id="ARBA00001946"/>
    </source>
</evidence>
<reference evidence="6 7" key="1">
    <citation type="journal article" date="2018" name="MBio">
        <title>Insights into the evolution of host association through the isolation and characterization of a novel human periodontal pathobiont, Desulfobulbus oralis.</title>
        <authorList>
            <person name="Cross K.L."/>
            <person name="Chirania P."/>
            <person name="Xiong W."/>
            <person name="Beall C.J."/>
            <person name="Elkins J.G."/>
            <person name="Giannone R.J."/>
            <person name="Griffen A.L."/>
            <person name="Guss A.M."/>
            <person name="Hettich R.L."/>
            <person name="Joshi S.S."/>
            <person name="Mokrzan E.M."/>
            <person name="Martin R.K."/>
            <person name="Zhulin I.B."/>
            <person name="Leys E.J."/>
            <person name="Podar M."/>
        </authorList>
    </citation>
    <scope>NUCLEOTIDE SEQUENCE [LARGE SCALE GENOMIC DNA]</scope>
    <source>
        <strain evidence="6 7">ORNL</strain>
    </source>
</reference>
<dbReference type="Pfam" id="PF04794">
    <property type="entry name" value="YdjC"/>
    <property type="match status" value="1"/>
</dbReference>
<dbReference type="InterPro" id="IPR006879">
    <property type="entry name" value="YdjC-like"/>
</dbReference>
<accession>A0A2L1GNJ8</accession>
<evidence type="ECO:0000256" key="2">
    <source>
        <dbReference type="ARBA" id="ARBA00022723"/>
    </source>
</evidence>
<dbReference type="SUPFAM" id="SSF88713">
    <property type="entry name" value="Glycoside hydrolase/deacetylase"/>
    <property type="match status" value="1"/>
</dbReference>
<dbReference type="GO" id="GO:0005975">
    <property type="term" value="P:carbohydrate metabolic process"/>
    <property type="evidence" value="ECO:0007669"/>
    <property type="project" value="InterPro"/>
</dbReference>
<proteinExistence type="predicted"/>
<dbReference type="PANTHER" id="PTHR31609:SF1">
    <property type="entry name" value="CARBOHYDRATE DEACETYLASE"/>
    <property type="match status" value="1"/>
</dbReference>
<dbReference type="Proteomes" id="UP000239867">
    <property type="component" value="Chromosome"/>
</dbReference>
<dbReference type="RefSeq" id="WP_104936468.1">
    <property type="nucleotide sequence ID" value="NZ_CP021255.1"/>
</dbReference>
<dbReference type="OrthoDB" id="9774177at2"/>
<keyword evidence="3" id="KW-0378">Hydrolase</keyword>
<sequence length="271" mass="29671">MTDAATDKPCLVITNADDFGLSERENAAILAGFAEGVISSATLMANMPAFEQACQAARQRGLADRLGLHFNLSYGEPLSWSVRGVSALCNVRGQFDFSLPRYSLYLSGQISQAIRTELEAQWQACVEQGLRPTHIDSHQHVHNVLPIAAIVASFAAGHGVPVRLARNVGYNIHPGKAVFKYLLNRLIRRRSRTAIRYVCTPKDLLDGLRPQGVVEIICHPELCADGQAGDAYLPAGKTLHQVLDVAYPYRQLVSYGSWIYNPNATGGVERK</sequence>
<evidence type="ECO:0000313" key="7">
    <source>
        <dbReference type="Proteomes" id="UP000239867"/>
    </source>
</evidence>
<dbReference type="GO" id="GO:0019213">
    <property type="term" value="F:deacetylase activity"/>
    <property type="evidence" value="ECO:0007669"/>
    <property type="project" value="TreeGrafter"/>
</dbReference>